<dbReference type="Proteomes" id="UP000734854">
    <property type="component" value="Unassembled WGS sequence"/>
</dbReference>
<evidence type="ECO:0000256" key="1">
    <source>
        <dbReference type="SAM" id="MobiDB-lite"/>
    </source>
</evidence>
<feature type="compositionally biased region" description="Polar residues" evidence="1">
    <location>
        <begin position="45"/>
        <end position="56"/>
    </location>
</feature>
<gene>
    <name evidence="2" type="ORF">ZIOFF_069376</name>
</gene>
<evidence type="ECO:0000313" key="2">
    <source>
        <dbReference type="EMBL" id="KAG6471923.1"/>
    </source>
</evidence>
<organism evidence="2 3">
    <name type="scientific">Zingiber officinale</name>
    <name type="common">Ginger</name>
    <name type="synonym">Amomum zingiber</name>
    <dbReference type="NCBI Taxonomy" id="94328"/>
    <lineage>
        <taxon>Eukaryota</taxon>
        <taxon>Viridiplantae</taxon>
        <taxon>Streptophyta</taxon>
        <taxon>Embryophyta</taxon>
        <taxon>Tracheophyta</taxon>
        <taxon>Spermatophyta</taxon>
        <taxon>Magnoliopsida</taxon>
        <taxon>Liliopsida</taxon>
        <taxon>Zingiberales</taxon>
        <taxon>Zingiberaceae</taxon>
        <taxon>Zingiber</taxon>
    </lineage>
</organism>
<dbReference type="AlphaFoldDB" id="A0A8J5ERN3"/>
<evidence type="ECO:0000313" key="3">
    <source>
        <dbReference type="Proteomes" id="UP000734854"/>
    </source>
</evidence>
<feature type="compositionally biased region" description="Low complexity" evidence="1">
    <location>
        <begin position="1"/>
        <end position="14"/>
    </location>
</feature>
<dbReference type="EMBL" id="JACMSC010000020">
    <property type="protein sequence ID" value="KAG6471923.1"/>
    <property type="molecule type" value="Genomic_DNA"/>
</dbReference>
<keyword evidence="3" id="KW-1185">Reference proteome</keyword>
<evidence type="ECO:0008006" key="4">
    <source>
        <dbReference type="Google" id="ProtNLM"/>
    </source>
</evidence>
<reference evidence="2 3" key="1">
    <citation type="submission" date="2020-08" db="EMBL/GenBank/DDBJ databases">
        <title>Plant Genome Project.</title>
        <authorList>
            <person name="Zhang R.-G."/>
        </authorList>
    </citation>
    <scope>NUCLEOTIDE SEQUENCE [LARGE SCALE GENOMIC DNA]</scope>
    <source>
        <tissue evidence="2">Rhizome</tissue>
    </source>
</reference>
<protein>
    <recommendedName>
        <fullName evidence="4">Pentatricopeptide repeat-containing protein</fullName>
    </recommendedName>
</protein>
<feature type="region of interest" description="Disordered" evidence="1">
    <location>
        <begin position="1"/>
        <end position="57"/>
    </location>
</feature>
<comment type="caution">
    <text evidence="2">The sequence shown here is derived from an EMBL/GenBank/DDBJ whole genome shotgun (WGS) entry which is preliminary data.</text>
</comment>
<proteinExistence type="predicted"/>
<accession>A0A8J5ERN3</accession>
<name>A0A8J5ERN3_ZINOF</name>
<sequence length="139" mass="15505">MRFSSKGSSTSNFTTGGGGAECGVESDRRLQESDDQTILPEDIQSRNPRTPSSAASPQLLHFDRLETALRPGYRHDDPAYLAMLQVAIFNHRYSPAEILVDEILAGACPPDLPLFNTAIRFCCSRRPLFSHAFNLYKRM</sequence>